<dbReference type="Pfam" id="PF22621">
    <property type="entry name" value="CurL-like_PKS_C"/>
    <property type="match status" value="1"/>
</dbReference>
<dbReference type="SUPFAM" id="SSF56801">
    <property type="entry name" value="Acetyl-CoA synthetase-like"/>
    <property type="match status" value="2"/>
</dbReference>
<dbReference type="Pfam" id="PF00550">
    <property type="entry name" value="PP-binding"/>
    <property type="match status" value="3"/>
</dbReference>
<dbReference type="SMART" id="SM00827">
    <property type="entry name" value="PKS_AT"/>
    <property type="match status" value="1"/>
</dbReference>
<evidence type="ECO:0000259" key="7">
    <source>
        <dbReference type="PROSITE" id="PS50075"/>
    </source>
</evidence>
<feature type="region of interest" description="Disordered" evidence="6">
    <location>
        <begin position="1698"/>
        <end position="1756"/>
    </location>
</feature>
<evidence type="ECO:0000256" key="1">
    <source>
        <dbReference type="ARBA" id="ARBA00001957"/>
    </source>
</evidence>
<evidence type="ECO:0000256" key="4">
    <source>
        <dbReference type="ARBA" id="ARBA00022679"/>
    </source>
</evidence>
<feature type="compositionally biased region" description="Pro residues" evidence="6">
    <location>
        <begin position="2211"/>
        <end position="2223"/>
    </location>
</feature>
<dbReference type="Gene3D" id="3.40.50.12780">
    <property type="entry name" value="N-terminal domain of ligase-like"/>
    <property type="match status" value="2"/>
</dbReference>
<feature type="domain" description="Carrier" evidence="7">
    <location>
        <begin position="3204"/>
        <end position="3279"/>
    </location>
</feature>
<dbReference type="PROSITE" id="PS00606">
    <property type="entry name" value="KS3_1"/>
    <property type="match status" value="1"/>
</dbReference>
<dbReference type="Pfam" id="PF00296">
    <property type="entry name" value="Bac_luciferase"/>
    <property type="match status" value="1"/>
</dbReference>
<dbReference type="SUPFAM" id="SSF55048">
    <property type="entry name" value="Probable ACP-binding domain of malonyl-CoA ACP transacylase"/>
    <property type="match status" value="1"/>
</dbReference>
<feature type="compositionally biased region" description="Low complexity" evidence="6">
    <location>
        <begin position="2195"/>
        <end position="2210"/>
    </location>
</feature>
<dbReference type="CDD" id="cd19531">
    <property type="entry name" value="LCL_NRPS-like"/>
    <property type="match status" value="2"/>
</dbReference>
<dbReference type="InterPro" id="IPR045851">
    <property type="entry name" value="AMP-bd_C_sf"/>
</dbReference>
<dbReference type="SUPFAM" id="SSF52151">
    <property type="entry name" value="FabD/lysophospholipase-like"/>
    <property type="match status" value="1"/>
</dbReference>
<reference evidence="9 10" key="1">
    <citation type="submission" date="2024-10" db="EMBL/GenBank/DDBJ databases">
        <title>The Natural Products Discovery Center: Release of the First 8490 Sequenced Strains for Exploring Actinobacteria Biosynthetic Diversity.</title>
        <authorList>
            <person name="Kalkreuter E."/>
            <person name="Kautsar S.A."/>
            <person name="Yang D."/>
            <person name="Bader C.D."/>
            <person name="Teijaro C.N."/>
            <person name="Fluegel L."/>
            <person name="Davis C.M."/>
            <person name="Simpson J.R."/>
            <person name="Lauterbach L."/>
            <person name="Steele A.D."/>
            <person name="Gui C."/>
            <person name="Meng S."/>
            <person name="Li G."/>
            <person name="Viehrig K."/>
            <person name="Ye F."/>
            <person name="Su P."/>
            <person name="Kiefer A.F."/>
            <person name="Nichols A."/>
            <person name="Cepeda A.J."/>
            <person name="Yan W."/>
            <person name="Fan B."/>
            <person name="Jiang Y."/>
            <person name="Adhikari A."/>
            <person name="Zheng C.-J."/>
            <person name="Schuster L."/>
            <person name="Cowan T.M."/>
            <person name="Smanski M.J."/>
            <person name="Chevrette M.G."/>
            <person name="De Carvalho L.P.S."/>
            <person name="Shen B."/>
        </authorList>
    </citation>
    <scope>NUCLEOTIDE SEQUENCE [LARGE SCALE GENOMIC DNA]</scope>
    <source>
        <strain evidence="9 10">NPDC021253</strain>
    </source>
</reference>
<dbReference type="RefSeq" id="WP_396685338.1">
    <property type="nucleotide sequence ID" value="NZ_JBIRPU010000035.1"/>
</dbReference>
<feature type="compositionally biased region" description="Low complexity" evidence="6">
    <location>
        <begin position="1738"/>
        <end position="1749"/>
    </location>
</feature>
<dbReference type="InterPro" id="IPR014043">
    <property type="entry name" value="Acyl_transferase_dom"/>
</dbReference>
<dbReference type="InterPro" id="IPR036736">
    <property type="entry name" value="ACP-like_sf"/>
</dbReference>
<dbReference type="InterPro" id="IPR000873">
    <property type="entry name" value="AMP-dep_synth/lig_dom"/>
</dbReference>
<dbReference type="Pfam" id="PF00698">
    <property type="entry name" value="Acyl_transf_1"/>
    <property type="match status" value="1"/>
</dbReference>
<dbReference type="CDD" id="cd05930">
    <property type="entry name" value="A_NRPS"/>
    <property type="match status" value="1"/>
</dbReference>
<evidence type="ECO:0000313" key="9">
    <source>
        <dbReference type="EMBL" id="MFI0796844.1"/>
    </source>
</evidence>
<dbReference type="InterPro" id="IPR016039">
    <property type="entry name" value="Thiolase-like"/>
</dbReference>
<dbReference type="Gene3D" id="3.30.70.3290">
    <property type="match status" value="1"/>
</dbReference>
<dbReference type="Gene3D" id="3.30.559.30">
    <property type="entry name" value="Nonribosomal peptide synthetase, condensation domain"/>
    <property type="match status" value="2"/>
</dbReference>
<dbReference type="Gene3D" id="1.10.1200.10">
    <property type="entry name" value="ACP-like"/>
    <property type="match status" value="3"/>
</dbReference>
<dbReference type="PANTHER" id="PTHR45527:SF1">
    <property type="entry name" value="FATTY ACID SYNTHASE"/>
    <property type="match status" value="1"/>
</dbReference>
<dbReference type="Gene3D" id="3.30.559.10">
    <property type="entry name" value="Chloramphenicol acetyltransferase-like domain"/>
    <property type="match status" value="2"/>
</dbReference>
<dbReference type="PROSITE" id="PS00455">
    <property type="entry name" value="AMP_BINDING"/>
    <property type="match status" value="1"/>
</dbReference>
<dbReference type="Pfam" id="PF02801">
    <property type="entry name" value="Ketoacyl-synt_C"/>
    <property type="match status" value="1"/>
</dbReference>
<dbReference type="InterPro" id="IPR024011">
    <property type="entry name" value="Biosynth_lucif-like_mOase_dom"/>
</dbReference>
<dbReference type="InterPro" id="IPR006162">
    <property type="entry name" value="Ppantetheine_attach_site"/>
</dbReference>
<dbReference type="Gene3D" id="3.20.20.30">
    <property type="entry name" value="Luciferase-like domain"/>
    <property type="match status" value="1"/>
</dbReference>
<feature type="domain" description="Ketosynthase family 3 (KS3)" evidence="8">
    <location>
        <begin position="699"/>
        <end position="1126"/>
    </location>
</feature>
<dbReference type="InterPro" id="IPR036661">
    <property type="entry name" value="Luciferase-like_sf"/>
</dbReference>
<dbReference type="InterPro" id="IPR018201">
    <property type="entry name" value="Ketoacyl_synth_AS"/>
</dbReference>
<dbReference type="CDD" id="cd00833">
    <property type="entry name" value="PKS"/>
    <property type="match status" value="1"/>
</dbReference>
<dbReference type="InterPro" id="IPR023213">
    <property type="entry name" value="CAT-like_dom_sf"/>
</dbReference>
<dbReference type="PROSITE" id="PS50075">
    <property type="entry name" value="CARRIER"/>
    <property type="match status" value="3"/>
</dbReference>
<dbReference type="Gene3D" id="3.30.300.30">
    <property type="match status" value="2"/>
</dbReference>
<feature type="region of interest" description="Disordered" evidence="6">
    <location>
        <begin position="3187"/>
        <end position="3208"/>
    </location>
</feature>
<dbReference type="PROSITE" id="PS52004">
    <property type="entry name" value="KS3_2"/>
    <property type="match status" value="1"/>
</dbReference>
<dbReference type="InterPro" id="IPR020845">
    <property type="entry name" value="AMP-binding_CS"/>
</dbReference>
<feature type="region of interest" description="Disordered" evidence="6">
    <location>
        <begin position="1"/>
        <end position="24"/>
    </location>
</feature>
<name>A0ABW7ST16_9ACTN</name>
<dbReference type="InterPro" id="IPR014031">
    <property type="entry name" value="Ketoacyl_synth_C"/>
</dbReference>
<dbReference type="InterPro" id="IPR020806">
    <property type="entry name" value="PKS_PP-bd"/>
</dbReference>
<dbReference type="InterPro" id="IPR025110">
    <property type="entry name" value="AMP-bd_C"/>
</dbReference>
<dbReference type="InterPro" id="IPR011251">
    <property type="entry name" value="Luciferase-like_dom"/>
</dbReference>
<evidence type="ECO:0000256" key="6">
    <source>
        <dbReference type="SAM" id="MobiDB-lite"/>
    </source>
</evidence>
<dbReference type="Pfam" id="PF13193">
    <property type="entry name" value="AMP-binding_C"/>
    <property type="match status" value="1"/>
</dbReference>
<sequence>MTAVPPARRPAVSHGGDLPADPEHPRTLGYALRRAARDFPDAGIRVVDEDGRIVFLDHPTLLARARVVRAGLRARGVAAGSSAILRVTAGAEYWPAFWGCVLGGVVPLTVGAPAGYDADSPALAALLHAWRALDAPVVLAGAEDMAGLAGLPLAGRVLAVAELAAGDTDPAGELPDVAPDPTGVAVLQLSSGSTGTPKIIPLTHRGLSEYAVGAREMLDVRPGDVLLNWLPLDHVAGLLLYHLGGVFLGATSVHVATGLVLADPPRWLDLMRRYGVTHSWAPNFGLRLIVDAVARAPGRRWDLGGVRRMVSGGEQCLLETFEAFVAATGVPAAAMTPAWGMSETCTGITFASFTAPGCRQRVGTASLDGDLEWIDDDPAADCTEFLSVGRPAPGVTLRIVDADGAVLPEGRVGRLQVRSARVTPGYLGDPEANRAAFPDGDWLESGDLAYLRDGAVTVTGRAKDLLILNGQNIPCHEIERAAAGVAGVRAGLVAAVGVPDARTGTESLVLFHVPDPDAAEPAQRVAEALAAVVARRWQVVPARVLAVPEEEFPRTSGGKLQRAELRRRFLAGGFPPGGPGPGPVAVAGPAGVGAEPAGDGADPVGEPPAGPGRAAMRTVVRAALADVLGRPVDADRPFYELGVGSVEIVRFRARLEQALGRPVPQPTLFAHPTVDALSAHLAAAGPTAGPAQTQASPADRRVAIVGMAARFPGGGTADEYWERLLAGVESVHFFTPQELTAAGVPEEAARAPGFVAASGVLDDVTGFDAGFFGVSPREAELLDPQHRLFLETCHHALEDAGCPGETDGRRIAVYAGGGMNLYPHHTYLRHQLPQAVGSADPATTIGAALGNQPDFLATRVAYRLGLTGPAVTVQTACSTSLVAVHLAARALLAGDADIALAGAVAVHVPQATGYRHTPGSILSATGRCRPFDVDADGTVGGNGVAAVVLKPLDRALADGDRIHAVLLGSAVNNDGAGKVGYTAPGVSGQVDVVRRALRDAGVPAASVGYVEAHGTGTALGDQVEHHALAEAYAPARAFLGSVKANIGHLDSCAGMAGLIKAVLTVRSGRVPPQINFTRPNPALGVADGPFTVTTVAADWPATGSPRRAAVSALGVGGTNAHVIVEEPPLPSPPLPSPPLPSPPPPRPGDRPAPVPGLLPVSAADPAALAALALAHRDRLRADPALPLADLVLTAGTGRRHLRHRLVALGDSTAALADALDRHAAGRPADVVVGETKGDAAGPVALAFPGQGDVREALLPLAARFPVVRAVLDEAADAYREAVGGDLVVRLSEERPPAGRPTDVAQPALVVVGVALAELWRSWGLAVDHVLGHSVGEYAALVVAGALSLADAVRLAAFRGRLMADGLPPGAMLAVLADRSVVGDLLAGSPLELAAVNGPTRYVLAGPPAEVDAAVARAALLGVVTRRLPVDRAFHSAAVTPVLDRLRQLADEVAFRPTRLPVVSALDGRIRPPGWRPDADHLCRHAREPVRWHDAVSALAAEGCRTVVEAGADGVLTGIAAAAGPVPRWVPSQRRGLDPAAGLWRAAAELHVAGMPLDWAGLVDGYGGRRVTLPAYPFQRRRFWAVPPAAVPPAAVSTSVVSASVASAPVGSVGAPGPAAGVDSAVLERVRGLTAERLGLAVAEVDPDQSFFALGADSLLLITMSREIDRAFAVRVPVRDLFTAVDTPRRLAAAITAAAPAATDPGATAPPCGHRPAAGSPAAGPEVTGLEVTGPESTGPEVAAPVPAGLAAGGGRPESRELAGIIHRQLDLMQQQLALLGAASGLGDGPPAGAIQAVSSAVSSAPPPAAVSLAAEPVAAVPRAVVPVVVPVAASTDAVAPPVAAPDTADFSLYFFGDYPDQDREDKYGVVLDAAEFADVHGFHAVWMPERHFHSFGGLFPNPSVLAAALAVRTRRVRLNAGSVVLPLHHPVRVAEEWSMVDNLSGGRIGLGCAPGWHANDFVFQPDHFGRHKQVMYEHLDTVRRLWRGEAVPARSGSGERIEVRLFPRPVQAEPPVFTAIVGNPDSYREAARRDVGVVTNLMTQDVARLAENVALYRRTRAEHGLDPAGGRVVVLLHAYLGEDAERARAEAFEPFCAYLRSSFSLLGQVVNSLGMNVDLADTPDDDVRFVLSRAYERYCAERALIGSPESCRAVVEAVLAAGVDEIACFVDFGLSGDAVRAGLPALDALRRATPRRVAAPTGPPAGNDAPAPDPGSPVPPPPAEAAEAAGTAGTAGTKGVGGTDGTDEADGAARTAPLSSAQRRLWLVERLHPGTPAYHEGVAVRLRGPLDHAALRGALRDVVDRHAPLRTSYAEVDGEPRQVVHAWVPVECPVRDHAGEAEDAAVRAALAAGSRRVSDLARGPVFAFTLLRFSATHHVLVLTFHHLATDGGSYAVLTREVSACYRARAAGAAPDLPPLPVTYPELAAAGTGEPDDEDLAYWRGRLDPPPPTLVIPSDLTRPALPSAAGESVFRELPAELAERVRRFGRDERITPFTVLLSAFGVLLFRFTGQADLVIGTGTGGRDERTADLIGFFVRTLPLRLDLTGDPTFRELLARVRVTAADGYEHDRVPFDALVRAVAPNREAGRHPLFDVVVEYESGPGAFAFDLPGVTAEPLPVGLDKAPVDLMVYLSHGGTLRCHVEYRTEVLDRATVDRLLDHLHRLLDVLTREPGLPLSRLADRLDDPVARPVGPQPEPAADRLHDLFLRQSARTPDAVAVVSGERRWTYRELRDRARELARRIAAHGAGPDDPVAVLLPRRPELVAAQLAVLMAGAAFLPLDPDLPAARLRDLLADSGARLLLTAADVPDPTGPSADVPDPVGVVRVLVDGPAEPDLPDPVDTAGPGHLAWCVYTSGSTGRPRAVGVPHRAAVDIVDWHTRALALTGADTVAHALGLGFDANLAEIHPALAAGATLHLVPSRVRADPARLVAEWHRAGVTVAFLPAPLAELLLALPTPPAPTVRTLVVGGSQLRRRPPAGYPAAVLNAYGPTEAAVVTTAGPVPADGPGPIDIGRPVDHRRLYVLDRRGGPVPPGAAGELHVGGTGLARGYLGRPAATAAAFLPDPFAATPGGRMYRTGDLVRLRGDGAVEFLGRVDDQVKIAGHRVEPGEAAAALALLPGVRQATVVARHDRAEPYLVGYVVGDDGESPAARTARLAAELGERLPAHLVPRAWVTLDALPTGDTGKVDVARLPAPDQPPVGEEPRPGRERLVHDAWCAELGVAQVPLDVSFFAAGGDSLGAVRLANRLREALGVEVGVDRVLRSPGVRAMAADPPPAPATPAVPAAPAGPGGSADPGDRAGSVAPVPHAGPAPAVCDVAVRDRAPATYQQELMWHRQRLAPDPAAVHMAVRVDLAGPLDVPALAAAVDALVARHEALRTRVVARDGAVVQEVLAHRPVAVPVTDLATADLAGARAWCVATGREPFPTDGPWLRARLARLAGDRWVLLMVVHHLCGDGWSMLQLLDELGRGYSGTPPAPPALRYIDHARRQRATGVPPAVLSHWRDRLADAPRAVPLPTDRPRPATPSGRGAEYAFDVPAELTGRLNRLAADAGLTLFPLLAAAYARLVGELTGARDVLLSCPYAHRDGRELEPVVGLFASTLLLRVRLRDGEPLVDLAARTDAVFLDAVRHQPAPLPFLHAVVDPAWRMGDPPPVTGAVFAWNPGMPPLRLAGLVTDITDQELDCARRDWVVMVTPAGGGLRGVVEYATDLFDEATVAGRCRRYVDLLTCAVADAR</sequence>
<dbReference type="SUPFAM" id="SSF52777">
    <property type="entry name" value="CoA-dependent acyltransferases"/>
    <property type="match status" value="4"/>
</dbReference>
<dbReference type="NCBIfam" id="TIGR01733">
    <property type="entry name" value="AA-adenyl-dom"/>
    <property type="match status" value="1"/>
</dbReference>
<dbReference type="Pfam" id="PF00109">
    <property type="entry name" value="ketoacyl-synt"/>
    <property type="match status" value="1"/>
</dbReference>
<keyword evidence="3" id="KW-0597">Phosphoprotein</keyword>
<dbReference type="SMART" id="SM01294">
    <property type="entry name" value="PKS_PP_betabranch"/>
    <property type="match status" value="1"/>
</dbReference>
<dbReference type="EMBL" id="JBIRPU010000035">
    <property type="protein sequence ID" value="MFI0796844.1"/>
    <property type="molecule type" value="Genomic_DNA"/>
</dbReference>
<feature type="region of interest" description="Disordered" evidence="6">
    <location>
        <begin position="2194"/>
        <end position="2256"/>
    </location>
</feature>
<feature type="region of interest" description="Disordered" evidence="6">
    <location>
        <begin position="1125"/>
        <end position="1157"/>
    </location>
</feature>
<dbReference type="SUPFAM" id="SSF47336">
    <property type="entry name" value="ACP-like"/>
    <property type="match status" value="3"/>
</dbReference>
<comment type="similarity">
    <text evidence="5">In the C-terminal section; belongs to the NRP synthetase family.</text>
</comment>
<proteinExistence type="inferred from homology"/>
<dbReference type="Pfam" id="PF00501">
    <property type="entry name" value="AMP-binding"/>
    <property type="match status" value="2"/>
</dbReference>
<evidence type="ECO:0000256" key="3">
    <source>
        <dbReference type="ARBA" id="ARBA00022553"/>
    </source>
</evidence>
<dbReference type="SUPFAM" id="SSF53901">
    <property type="entry name" value="Thiolase-like"/>
    <property type="match status" value="1"/>
</dbReference>
<dbReference type="Pfam" id="PF00668">
    <property type="entry name" value="Condensation"/>
    <property type="match status" value="2"/>
</dbReference>
<comment type="caution">
    <text evidence="9">The sequence shown here is derived from an EMBL/GenBank/DDBJ whole genome shotgun (WGS) entry which is preliminary data.</text>
</comment>
<evidence type="ECO:0000256" key="2">
    <source>
        <dbReference type="ARBA" id="ARBA00022450"/>
    </source>
</evidence>
<feature type="compositionally biased region" description="Pro residues" evidence="6">
    <location>
        <begin position="1127"/>
        <end position="1156"/>
    </location>
</feature>
<feature type="region of interest" description="Disordered" evidence="6">
    <location>
        <begin position="3272"/>
        <end position="3309"/>
    </location>
</feature>
<feature type="compositionally biased region" description="Low complexity" evidence="6">
    <location>
        <begin position="1698"/>
        <end position="1710"/>
    </location>
</feature>
<dbReference type="InterPro" id="IPR001242">
    <property type="entry name" value="Condensation_dom"/>
</dbReference>
<dbReference type="InterPro" id="IPR010071">
    <property type="entry name" value="AA_adenyl_dom"/>
</dbReference>
<comment type="cofactor">
    <cofactor evidence="1">
        <name>pantetheine 4'-phosphate</name>
        <dbReference type="ChEBI" id="CHEBI:47942"/>
    </cofactor>
</comment>
<accession>A0ABW7ST16</accession>
<dbReference type="Proteomes" id="UP001611075">
    <property type="component" value="Unassembled WGS sequence"/>
</dbReference>
<keyword evidence="4" id="KW-0808">Transferase</keyword>
<dbReference type="SMART" id="SM00825">
    <property type="entry name" value="PKS_KS"/>
    <property type="match status" value="1"/>
</dbReference>
<evidence type="ECO:0000256" key="5">
    <source>
        <dbReference type="ARBA" id="ARBA00029443"/>
    </source>
</evidence>
<dbReference type="InterPro" id="IPR016035">
    <property type="entry name" value="Acyl_Trfase/lysoPLipase"/>
</dbReference>
<gene>
    <name evidence="9" type="ORF">ACH4OY_29780</name>
</gene>
<dbReference type="SUPFAM" id="SSF51679">
    <property type="entry name" value="Bacterial luciferase-like"/>
    <property type="match status" value="1"/>
</dbReference>
<dbReference type="InterPro" id="IPR014030">
    <property type="entry name" value="Ketoacyl_synth_N"/>
</dbReference>
<keyword evidence="10" id="KW-1185">Reference proteome</keyword>
<feature type="domain" description="Carrier" evidence="7">
    <location>
        <begin position="611"/>
        <end position="685"/>
    </location>
</feature>
<dbReference type="Gene3D" id="3.40.47.10">
    <property type="match status" value="1"/>
</dbReference>
<dbReference type="Gene3D" id="3.40.366.10">
    <property type="entry name" value="Malonyl-Coenzyme A Acyl Carrier Protein, domain 2"/>
    <property type="match status" value="1"/>
</dbReference>
<organism evidence="9 10">
    <name type="scientific">Micromonospora rubida</name>
    <dbReference type="NCBI Taxonomy" id="2697657"/>
    <lineage>
        <taxon>Bacteria</taxon>
        <taxon>Bacillati</taxon>
        <taxon>Actinomycetota</taxon>
        <taxon>Actinomycetes</taxon>
        <taxon>Micromonosporales</taxon>
        <taxon>Micromonosporaceae</taxon>
        <taxon>Micromonospora</taxon>
    </lineage>
</organism>
<keyword evidence="2" id="KW-0596">Phosphopantetheine</keyword>
<evidence type="ECO:0000259" key="8">
    <source>
        <dbReference type="PROSITE" id="PS52004"/>
    </source>
</evidence>
<feature type="domain" description="Carrier" evidence="7">
    <location>
        <begin position="1623"/>
        <end position="1698"/>
    </location>
</feature>
<dbReference type="InterPro" id="IPR016036">
    <property type="entry name" value="Malonyl_transacylase_ACP-bd"/>
</dbReference>
<dbReference type="InterPro" id="IPR009081">
    <property type="entry name" value="PP-bd_ACP"/>
</dbReference>
<feature type="compositionally biased region" description="Low complexity" evidence="6">
    <location>
        <begin position="3296"/>
        <end position="3309"/>
    </location>
</feature>
<evidence type="ECO:0000313" key="10">
    <source>
        <dbReference type="Proteomes" id="UP001611075"/>
    </source>
</evidence>
<dbReference type="PANTHER" id="PTHR45527">
    <property type="entry name" value="NONRIBOSOMAL PEPTIDE SYNTHETASE"/>
    <property type="match status" value="1"/>
</dbReference>
<dbReference type="InterPro" id="IPR001227">
    <property type="entry name" value="Ac_transferase_dom_sf"/>
</dbReference>
<feature type="compositionally biased region" description="Low complexity" evidence="6">
    <location>
        <begin position="2224"/>
        <end position="2235"/>
    </location>
</feature>
<protein>
    <submittedName>
        <fullName evidence="9">Amino acid adenylation domain-containing protein</fullName>
    </submittedName>
</protein>
<dbReference type="InterPro" id="IPR020841">
    <property type="entry name" value="PKS_Beta-ketoAc_synthase_dom"/>
</dbReference>
<feature type="region of interest" description="Disordered" evidence="6">
    <location>
        <begin position="3512"/>
        <end position="3532"/>
    </location>
</feature>
<dbReference type="SMART" id="SM00823">
    <property type="entry name" value="PKS_PP"/>
    <property type="match status" value="3"/>
</dbReference>
<dbReference type="InterPro" id="IPR042099">
    <property type="entry name" value="ANL_N_sf"/>
</dbReference>
<dbReference type="NCBIfam" id="TIGR04020">
    <property type="entry name" value="seco_metab_LLM"/>
    <property type="match status" value="1"/>
</dbReference>
<dbReference type="PROSITE" id="PS00012">
    <property type="entry name" value="PHOSPHOPANTETHEINE"/>
    <property type="match status" value="2"/>
</dbReference>